<evidence type="ECO:0000313" key="2">
    <source>
        <dbReference type="Proteomes" id="UP001404845"/>
    </source>
</evidence>
<proteinExistence type="predicted"/>
<gene>
    <name evidence="1" type="ORF">PUR21_31075</name>
</gene>
<sequence length="178" mass="20682">MWFSSIFKSRHQREVDRLKKKADLERALDAGKAASKQTLQILDNFFEQRAEPVAIAMMKIWRERIEITHKLEITDAISEYQIVMAEIQTYREQMFGEAKDALGEWKYLAIEVGFIDSIEKYIEQKITNIVDLMNSATRDDVAYAAARIKGIISDEQHTMSPEELKADIEKKRRDQLPG</sequence>
<keyword evidence="2" id="KW-1185">Reference proteome</keyword>
<accession>A0ABU9ZM77</accession>
<comment type="caution">
    <text evidence="1">The sequence shown here is derived from an EMBL/GenBank/DDBJ whole genome shotgun (WGS) entry which is preliminary data.</text>
</comment>
<reference evidence="1 2" key="1">
    <citation type="journal article" date="2023" name="PLoS ONE">
        <title>Complete genome assembly of Hawai'i environmental nontuberculous mycobacteria reveals unexpected co-isolation with methylobacteria.</title>
        <authorList>
            <person name="Hendrix J."/>
            <person name="Epperson L.E."/>
            <person name="Tong E.I."/>
            <person name="Chan Y.L."/>
            <person name="Hasan N.A."/>
            <person name="Dawrs S.N."/>
            <person name="Norton G.J."/>
            <person name="Virdi R."/>
            <person name="Crooks J.L."/>
            <person name="Chan E.D."/>
            <person name="Honda J.R."/>
            <person name="Strong M."/>
        </authorList>
    </citation>
    <scope>NUCLEOTIDE SEQUENCE [LARGE SCALE GENOMIC DNA]</scope>
    <source>
        <strain evidence="1 2">NJH_HI01</strain>
    </source>
</reference>
<protein>
    <submittedName>
        <fullName evidence="1">Uncharacterized protein</fullName>
    </submittedName>
</protein>
<organism evidence="1 2">
    <name type="scientific">Methylorubrum rhodesianum</name>
    <dbReference type="NCBI Taxonomy" id="29427"/>
    <lineage>
        <taxon>Bacteria</taxon>
        <taxon>Pseudomonadati</taxon>
        <taxon>Pseudomonadota</taxon>
        <taxon>Alphaproteobacteria</taxon>
        <taxon>Hyphomicrobiales</taxon>
        <taxon>Methylobacteriaceae</taxon>
        <taxon>Methylorubrum</taxon>
    </lineage>
</organism>
<name>A0ABU9ZM77_9HYPH</name>
<dbReference type="EMBL" id="JAQYXL010000006">
    <property type="protein sequence ID" value="MEN3231999.1"/>
    <property type="molecule type" value="Genomic_DNA"/>
</dbReference>
<dbReference type="Proteomes" id="UP001404845">
    <property type="component" value="Unassembled WGS sequence"/>
</dbReference>
<dbReference type="RefSeq" id="WP_345972675.1">
    <property type="nucleotide sequence ID" value="NZ_JAQYXL010000006.1"/>
</dbReference>
<evidence type="ECO:0000313" key="1">
    <source>
        <dbReference type="EMBL" id="MEN3231999.1"/>
    </source>
</evidence>